<reference evidence="2" key="1">
    <citation type="submission" date="2015-03" db="EMBL/GenBank/DDBJ databases">
        <authorList>
            <consortium name="Pathogen Informatics"/>
        </authorList>
    </citation>
    <scope>NUCLEOTIDE SEQUENCE [LARGE SCALE GENOMIC DNA]</scope>
    <source>
        <strain evidence="2">N09902308</strain>
    </source>
</reference>
<accession>A0A916P820</accession>
<dbReference type="EMBL" id="CSBK01000968">
    <property type="protein sequence ID" value="COY15903.1"/>
    <property type="molecule type" value="Genomic_DNA"/>
</dbReference>
<comment type="caution">
    <text evidence="1">The sequence shown here is derived from an EMBL/GenBank/DDBJ whole genome shotgun (WGS) entry which is preliminary data.</text>
</comment>
<organism evidence="1 2">
    <name type="scientific">Mycobacterium tuberculosis</name>
    <dbReference type="NCBI Taxonomy" id="1773"/>
    <lineage>
        <taxon>Bacteria</taxon>
        <taxon>Bacillati</taxon>
        <taxon>Actinomycetota</taxon>
        <taxon>Actinomycetes</taxon>
        <taxon>Mycobacteriales</taxon>
        <taxon>Mycobacteriaceae</taxon>
        <taxon>Mycobacterium</taxon>
        <taxon>Mycobacterium tuberculosis complex</taxon>
    </lineage>
</organism>
<protein>
    <submittedName>
        <fullName evidence="1">Uncharacterized protein</fullName>
    </submittedName>
</protein>
<sequence>MRFGWPGGRNHWLLGREVLSAWWLISSAPLALFTRVAHPPLPRVAPILHATTRLPADQLGSVSVG</sequence>
<dbReference type="AlphaFoldDB" id="A0A916P820"/>
<name>A0A916P820_MYCTX</name>
<evidence type="ECO:0000313" key="2">
    <source>
        <dbReference type="Proteomes" id="UP000039021"/>
    </source>
</evidence>
<gene>
    <name evidence="1" type="ORF">ERS007739_02200</name>
</gene>
<dbReference type="Proteomes" id="UP000039021">
    <property type="component" value="Unassembled WGS sequence"/>
</dbReference>
<evidence type="ECO:0000313" key="1">
    <source>
        <dbReference type="EMBL" id="COY15903.1"/>
    </source>
</evidence>
<proteinExistence type="predicted"/>